<feature type="transmembrane region" description="Helical" evidence="1">
    <location>
        <begin position="171"/>
        <end position="189"/>
    </location>
</feature>
<evidence type="ECO:0000256" key="1">
    <source>
        <dbReference type="SAM" id="Phobius"/>
    </source>
</evidence>
<feature type="transmembrane region" description="Helical" evidence="1">
    <location>
        <begin position="320"/>
        <end position="339"/>
    </location>
</feature>
<feature type="transmembrane region" description="Helical" evidence="1">
    <location>
        <begin position="144"/>
        <end position="165"/>
    </location>
</feature>
<evidence type="ECO:0008006" key="3">
    <source>
        <dbReference type="Google" id="ProtNLM"/>
    </source>
</evidence>
<proteinExistence type="predicted"/>
<feature type="transmembrane region" description="Helical" evidence="1">
    <location>
        <begin position="286"/>
        <end position="308"/>
    </location>
</feature>
<feature type="transmembrane region" description="Helical" evidence="1">
    <location>
        <begin position="79"/>
        <end position="98"/>
    </location>
</feature>
<keyword evidence="1" id="KW-0812">Transmembrane</keyword>
<feature type="transmembrane region" description="Helical" evidence="1">
    <location>
        <begin position="196"/>
        <end position="217"/>
    </location>
</feature>
<keyword evidence="1" id="KW-0472">Membrane</keyword>
<feature type="transmembrane region" description="Helical" evidence="1">
    <location>
        <begin position="110"/>
        <end position="132"/>
    </location>
</feature>
<keyword evidence="1" id="KW-1133">Transmembrane helix</keyword>
<organism evidence="2">
    <name type="scientific">Alsobacter sp. KACC 23698</name>
    <dbReference type="NCBI Taxonomy" id="3149229"/>
    <lineage>
        <taxon>Bacteria</taxon>
        <taxon>Pseudomonadati</taxon>
        <taxon>Pseudomonadota</taxon>
        <taxon>Alphaproteobacteria</taxon>
        <taxon>Hyphomicrobiales</taxon>
        <taxon>Alsobacteraceae</taxon>
        <taxon>Alsobacter</taxon>
    </lineage>
</organism>
<feature type="transmembrane region" description="Helical" evidence="1">
    <location>
        <begin position="457"/>
        <end position="475"/>
    </location>
</feature>
<accession>A0AAU7JJ57</accession>
<feature type="transmembrane region" description="Helical" evidence="1">
    <location>
        <begin position="481"/>
        <end position="499"/>
    </location>
</feature>
<dbReference type="EMBL" id="CP157484">
    <property type="protein sequence ID" value="XBO40423.1"/>
    <property type="molecule type" value="Genomic_DNA"/>
</dbReference>
<protein>
    <recommendedName>
        <fullName evidence="3">O-antigen ligase family protein</fullName>
    </recommendedName>
</protein>
<evidence type="ECO:0000313" key="2">
    <source>
        <dbReference type="EMBL" id="XBO40423.1"/>
    </source>
</evidence>
<feature type="transmembrane region" description="Helical" evidence="1">
    <location>
        <begin position="345"/>
        <end position="366"/>
    </location>
</feature>
<name>A0AAU7JJ57_9HYPH</name>
<dbReference type="AlphaFoldDB" id="A0AAU7JJ57"/>
<gene>
    <name evidence="2" type="ORF">ABEG18_06555</name>
</gene>
<reference evidence="2" key="1">
    <citation type="submission" date="2024-05" db="EMBL/GenBank/DDBJ databases">
        <authorList>
            <person name="Kim S."/>
            <person name="Heo J."/>
            <person name="Choi H."/>
            <person name="Choi Y."/>
            <person name="Kwon S.-W."/>
            <person name="Kim Y."/>
        </authorList>
    </citation>
    <scope>NUCLEOTIDE SEQUENCE</scope>
    <source>
        <strain evidence="2">KACC 23698</strain>
    </source>
</reference>
<dbReference type="RefSeq" id="WP_406857282.1">
    <property type="nucleotide sequence ID" value="NZ_CP157484.1"/>
</dbReference>
<sequence length="527" mass="55604">MPIPITQAQFNSSRKLRFKAYETDLAEQRGVAASYGAAIVLLVLAVSPPLLLTLGPAALAFPALVAAILFIASPATVPPLLLGACVFQNLAIAIWVSPTATVAEINAARALSFVVTLACFCTAVFCAMAWRWRFSLSEARLIRWCALCLAVVALFTAVGAAIAGPAGALTYARNMGLAPISLIIGLAVGRQQKSAGMGWFTVAFTMLLALGYSELVFREAFYTLVGMDEFLLRVTERAADIQYRYFLGFSQWLKAQETVLFNDPNLALSGLRTVRLQGPTAHPISFGYALVITSLPLMARAPLLAALLQLPIQYGINSKGAFLLLLLCLAVRLAASVLLRTPRWTRASAIIGVWALVAASGVVLGLQHGDFHVLGFLGGFKALIANPLGHGIGTAGNLTEAGINGQIDWGTLQRAGAADRGIESAIGVLVDQLGVFALAYLSLCVAVLRRLMARNDVMSLIVFSAVVGLLANGVLQEEALFSPSSAGLLFFLVGMIIAVRQKPGFVGAAPAFTYDAGSRPVGASKPA</sequence>